<feature type="binding site" evidence="11">
    <location>
        <position position="196"/>
    </location>
    <ligand>
        <name>substrate</name>
    </ligand>
</feature>
<evidence type="ECO:0000313" key="12">
    <source>
        <dbReference type="EMBL" id="ASV69633.1"/>
    </source>
</evidence>
<dbReference type="Gene3D" id="3.40.1190.20">
    <property type="match status" value="1"/>
</dbReference>
<evidence type="ECO:0000256" key="8">
    <source>
        <dbReference type="ARBA" id="ARBA00022840"/>
    </source>
</evidence>
<comment type="function">
    <text evidence="11">Catalyzes the phosphorylation of the hydroxyl group of 4-methyl-5-beta-hydroxyethylthiazole (THZ).</text>
</comment>
<sequence>MAISSEAVERVFQQLQEQTPLIHHLTNTVTINDCANVTLAMGGSPVMATQLLEVEEMAMLADGLVINFGTINDAMFAAMIKAGQTANQKGTPVIFDPVGVGATTYRTNKAKELISTIKVSIIRGNASEISALIGKNTKTRGVDAGAIEIAPEALAKEAAEVLNCLIVISGKEDVITDGRQLVVIDNGDYLLTKVTGTGCMTASLVATAAAVSENWFDGAVIGMATMSLAGEIAAKSLHAGEGLGSFRVKLMDTISTMNAAIWLDGVRQN</sequence>
<evidence type="ECO:0000256" key="2">
    <source>
        <dbReference type="ARBA" id="ARBA00001946"/>
    </source>
</evidence>
<dbReference type="NCBIfam" id="NF006830">
    <property type="entry name" value="PRK09355.1"/>
    <property type="match status" value="1"/>
</dbReference>
<keyword evidence="6 11" id="KW-0547">Nucleotide-binding</keyword>
<evidence type="ECO:0000256" key="4">
    <source>
        <dbReference type="ARBA" id="ARBA00022679"/>
    </source>
</evidence>
<gene>
    <name evidence="11" type="primary">thiM</name>
    <name evidence="12" type="ORF">CKF48_21380</name>
</gene>
<comment type="cofactor">
    <cofactor evidence="2 11">
        <name>Mg(2+)</name>
        <dbReference type="ChEBI" id="CHEBI:18420"/>
    </cofactor>
</comment>
<evidence type="ECO:0000256" key="6">
    <source>
        <dbReference type="ARBA" id="ARBA00022741"/>
    </source>
</evidence>
<feature type="binding site" evidence="11">
    <location>
        <position position="169"/>
    </location>
    <ligand>
        <name>ATP</name>
        <dbReference type="ChEBI" id="CHEBI:30616"/>
    </ligand>
</feature>
<keyword evidence="4 11" id="KW-0808">Transferase</keyword>
<keyword evidence="8 11" id="KW-0067">ATP-binding</keyword>
<dbReference type="GO" id="GO:0009228">
    <property type="term" value="P:thiamine biosynthetic process"/>
    <property type="evidence" value="ECO:0007669"/>
    <property type="project" value="UniProtKB-KW"/>
</dbReference>
<dbReference type="HAMAP" id="MF_00228">
    <property type="entry name" value="Thz_kinase"/>
    <property type="match status" value="1"/>
</dbReference>
<dbReference type="CDD" id="cd01170">
    <property type="entry name" value="THZ_kinase"/>
    <property type="match status" value="1"/>
</dbReference>
<dbReference type="Pfam" id="PF02110">
    <property type="entry name" value="HK"/>
    <property type="match status" value="1"/>
</dbReference>
<dbReference type="RefSeq" id="WP_095373197.1">
    <property type="nucleotide sequence ID" value="NZ_CP022983.1"/>
</dbReference>
<proteinExistence type="inferred from homology"/>
<keyword evidence="5 11" id="KW-0479">Metal-binding</keyword>
<dbReference type="InterPro" id="IPR029056">
    <property type="entry name" value="Ribokinase-like"/>
</dbReference>
<accession>A0A248TN38</accession>
<dbReference type="EMBL" id="CP022983">
    <property type="protein sequence ID" value="ASV69633.1"/>
    <property type="molecule type" value="Genomic_DNA"/>
</dbReference>
<feature type="binding site" evidence="11">
    <location>
        <position position="123"/>
    </location>
    <ligand>
        <name>ATP</name>
        <dbReference type="ChEBI" id="CHEBI:30616"/>
    </ligand>
</feature>
<evidence type="ECO:0000256" key="10">
    <source>
        <dbReference type="ARBA" id="ARBA00022977"/>
    </source>
</evidence>
<comment type="catalytic activity">
    <reaction evidence="1 11">
        <text>5-(2-hydroxyethyl)-4-methylthiazole + ATP = 4-methyl-5-(2-phosphooxyethyl)-thiazole + ADP + H(+)</text>
        <dbReference type="Rhea" id="RHEA:24212"/>
        <dbReference type="ChEBI" id="CHEBI:15378"/>
        <dbReference type="ChEBI" id="CHEBI:17957"/>
        <dbReference type="ChEBI" id="CHEBI:30616"/>
        <dbReference type="ChEBI" id="CHEBI:58296"/>
        <dbReference type="ChEBI" id="CHEBI:456216"/>
        <dbReference type="EC" id="2.7.1.50"/>
    </reaction>
</comment>
<evidence type="ECO:0000313" key="13">
    <source>
        <dbReference type="Proteomes" id="UP000215137"/>
    </source>
</evidence>
<reference evidence="12 13" key="1">
    <citation type="submission" date="2017-08" db="EMBL/GenBank/DDBJ databases">
        <title>Complete Genome Sequence of Bacillus kochii Oregon-R-modENCODE STRAIN BDGP4, isolated from Drosophila melanogaster gut.</title>
        <authorList>
            <person name="Wan K.H."/>
            <person name="Yu C."/>
            <person name="Park S."/>
            <person name="Hammonds A.S."/>
            <person name="Booth B.W."/>
            <person name="Celniker S.E."/>
        </authorList>
    </citation>
    <scope>NUCLEOTIDE SEQUENCE [LARGE SCALE GENOMIC DNA]</scope>
    <source>
        <strain evidence="12 13">BDGP4</strain>
    </source>
</reference>
<keyword evidence="13" id="KW-1185">Reference proteome</keyword>
<dbReference type="PRINTS" id="PR01099">
    <property type="entry name" value="HYETHTZKNASE"/>
</dbReference>
<dbReference type="AlphaFoldDB" id="A0A248TN38"/>
<dbReference type="Proteomes" id="UP000215137">
    <property type="component" value="Chromosome"/>
</dbReference>
<evidence type="ECO:0000256" key="11">
    <source>
        <dbReference type="HAMAP-Rule" id="MF_00228"/>
    </source>
</evidence>
<dbReference type="GO" id="GO:0005524">
    <property type="term" value="F:ATP binding"/>
    <property type="evidence" value="ECO:0007669"/>
    <property type="project" value="UniProtKB-UniRule"/>
</dbReference>
<keyword evidence="10 11" id="KW-0784">Thiamine biosynthesis</keyword>
<keyword evidence="7 11" id="KW-0418">Kinase</keyword>
<evidence type="ECO:0000256" key="5">
    <source>
        <dbReference type="ARBA" id="ARBA00022723"/>
    </source>
</evidence>
<dbReference type="InterPro" id="IPR000417">
    <property type="entry name" value="Hyethyz_kinase"/>
</dbReference>
<dbReference type="GO" id="GO:0009229">
    <property type="term" value="P:thiamine diphosphate biosynthetic process"/>
    <property type="evidence" value="ECO:0007669"/>
    <property type="project" value="UniProtKB-UniRule"/>
</dbReference>
<dbReference type="UniPathway" id="UPA00060">
    <property type="reaction ID" value="UER00139"/>
</dbReference>
<dbReference type="KEGG" id="bko:CKF48_21380"/>
<dbReference type="GO" id="GO:0004417">
    <property type="term" value="F:hydroxyethylthiazole kinase activity"/>
    <property type="evidence" value="ECO:0007669"/>
    <property type="project" value="UniProtKB-UniRule"/>
</dbReference>
<evidence type="ECO:0000256" key="7">
    <source>
        <dbReference type="ARBA" id="ARBA00022777"/>
    </source>
</evidence>
<protein>
    <recommendedName>
        <fullName evidence="11">Hydroxyethylthiazole kinase</fullName>
        <ecNumber evidence="11">2.7.1.50</ecNumber>
    </recommendedName>
    <alternativeName>
        <fullName evidence="11">4-methyl-5-beta-hydroxyethylthiazole kinase</fullName>
        <shortName evidence="11">TH kinase</shortName>
        <shortName evidence="11">Thz kinase</shortName>
    </alternativeName>
</protein>
<dbReference type="SUPFAM" id="SSF53613">
    <property type="entry name" value="Ribokinase-like"/>
    <property type="match status" value="1"/>
</dbReference>
<evidence type="ECO:0000256" key="9">
    <source>
        <dbReference type="ARBA" id="ARBA00022842"/>
    </source>
</evidence>
<dbReference type="GO" id="GO:0000287">
    <property type="term" value="F:magnesium ion binding"/>
    <property type="evidence" value="ECO:0007669"/>
    <property type="project" value="UniProtKB-UniRule"/>
</dbReference>
<name>A0A248TN38_9BACI</name>
<dbReference type="NCBIfam" id="TIGR00694">
    <property type="entry name" value="thiM"/>
    <property type="match status" value="1"/>
</dbReference>
<comment type="pathway">
    <text evidence="3 11">Cofactor biosynthesis; thiamine diphosphate biosynthesis; 4-methyl-5-(2-phosphoethyl)-thiazole from 5-(2-hydroxyethyl)-4-methylthiazole: step 1/1.</text>
</comment>
<evidence type="ECO:0000256" key="1">
    <source>
        <dbReference type="ARBA" id="ARBA00001771"/>
    </source>
</evidence>
<comment type="similarity">
    <text evidence="11">Belongs to the Thz kinase family.</text>
</comment>
<keyword evidence="9 11" id="KW-0460">Magnesium</keyword>
<evidence type="ECO:0000256" key="3">
    <source>
        <dbReference type="ARBA" id="ARBA00004868"/>
    </source>
</evidence>
<dbReference type="OrthoDB" id="9778146at2"/>
<feature type="binding site" evidence="11">
    <location>
        <position position="47"/>
    </location>
    <ligand>
        <name>substrate</name>
    </ligand>
</feature>
<dbReference type="EC" id="2.7.1.50" evidence="11"/>
<organism evidence="12 13">
    <name type="scientific">Cytobacillus kochii</name>
    <dbReference type="NCBI Taxonomy" id="859143"/>
    <lineage>
        <taxon>Bacteria</taxon>
        <taxon>Bacillati</taxon>
        <taxon>Bacillota</taxon>
        <taxon>Bacilli</taxon>
        <taxon>Bacillales</taxon>
        <taxon>Bacillaceae</taxon>
        <taxon>Cytobacillus</taxon>
    </lineage>
</organism>
<dbReference type="PIRSF" id="PIRSF000513">
    <property type="entry name" value="Thz_kinase"/>
    <property type="match status" value="1"/>
</dbReference>